<evidence type="ECO:0000256" key="15">
    <source>
        <dbReference type="ARBA" id="ARBA00041712"/>
    </source>
</evidence>
<dbReference type="GO" id="GO:0003827">
    <property type="term" value="F:alpha-1,3-mannosylglycoprotein 2-beta-N-acetylglucosaminyltransferase activity"/>
    <property type="evidence" value="ECO:0007669"/>
    <property type="project" value="UniProtKB-EC"/>
</dbReference>
<evidence type="ECO:0000256" key="5">
    <source>
        <dbReference type="ARBA" id="ARBA00022676"/>
    </source>
</evidence>
<evidence type="ECO:0000256" key="4">
    <source>
        <dbReference type="ARBA" id="ARBA00006492"/>
    </source>
</evidence>
<keyword evidence="6" id="KW-0808">Transferase</keyword>
<dbReference type="Proteomes" id="UP000013827">
    <property type="component" value="Unassembled WGS sequence"/>
</dbReference>
<reference evidence="19" key="2">
    <citation type="submission" date="2024-10" db="UniProtKB">
        <authorList>
            <consortium name="EnsemblProtists"/>
        </authorList>
    </citation>
    <scope>IDENTIFICATION</scope>
</reference>
<dbReference type="UniPathway" id="UPA00378"/>
<proteinExistence type="inferred from homology"/>
<keyword evidence="8" id="KW-0479">Metal-binding</keyword>
<evidence type="ECO:0000256" key="9">
    <source>
        <dbReference type="ARBA" id="ARBA00022968"/>
    </source>
</evidence>
<dbReference type="KEGG" id="ehx:EMIHUDRAFT_109270"/>
<reference evidence="20" key="1">
    <citation type="journal article" date="2013" name="Nature">
        <title>Pan genome of the phytoplankton Emiliania underpins its global distribution.</title>
        <authorList>
            <person name="Read B.A."/>
            <person name="Kegel J."/>
            <person name="Klute M.J."/>
            <person name="Kuo A."/>
            <person name="Lefebvre S.C."/>
            <person name="Maumus F."/>
            <person name="Mayer C."/>
            <person name="Miller J."/>
            <person name="Monier A."/>
            <person name="Salamov A."/>
            <person name="Young J."/>
            <person name="Aguilar M."/>
            <person name="Claverie J.M."/>
            <person name="Frickenhaus S."/>
            <person name="Gonzalez K."/>
            <person name="Herman E.K."/>
            <person name="Lin Y.C."/>
            <person name="Napier J."/>
            <person name="Ogata H."/>
            <person name="Sarno A.F."/>
            <person name="Shmutz J."/>
            <person name="Schroeder D."/>
            <person name="de Vargas C."/>
            <person name="Verret F."/>
            <person name="von Dassow P."/>
            <person name="Valentin K."/>
            <person name="Van de Peer Y."/>
            <person name="Wheeler G."/>
            <person name="Dacks J.B."/>
            <person name="Delwiche C.F."/>
            <person name="Dyhrman S.T."/>
            <person name="Glockner G."/>
            <person name="John U."/>
            <person name="Richards T."/>
            <person name="Worden A.Z."/>
            <person name="Zhang X."/>
            <person name="Grigoriev I.V."/>
            <person name="Allen A.E."/>
            <person name="Bidle K."/>
            <person name="Borodovsky M."/>
            <person name="Bowler C."/>
            <person name="Brownlee C."/>
            <person name="Cock J.M."/>
            <person name="Elias M."/>
            <person name="Gladyshev V.N."/>
            <person name="Groth M."/>
            <person name="Guda C."/>
            <person name="Hadaegh A."/>
            <person name="Iglesias-Rodriguez M.D."/>
            <person name="Jenkins J."/>
            <person name="Jones B.M."/>
            <person name="Lawson T."/>
            <person name="Leese F."/>
            <person name="Lindquist E."/>
            <person name="Lobanov A."/>
            <person name="Lomsadze A."/>
            <person name="Malik S.B."/>
            <person name="Marsh M.E."/>
            <person name="Mackinder L."/>
            <person name="Mock T."/>
            <person name="Mueller-Roeber B."/>
            <person name="Pagarete A."/>
            <person name="Parker M."/>
            <person name="Probert I."/>
            <person name="Quesneville H."/>
            <person name="Raines C."/>
            <person name="Rensing S.A."/>
            <person name="Riano-Pachon D.M."/>
            <person name="Richier S."/>
            <person name="Rokitta S."/>
            <person name="Shiraiwa Y."/>
            <person name="Soanes D.M."/>
            <person name="van der Giezen M."/>
            <person name="Wahlund T.M."/>
            <person name="Williams B."/>
            <person name="Wilson W."/>
            <person name="Wolfe G."/>
            <person name="Wurch L.L."/>
        </authorList>
    </citation>
    <scope>NUCLEOTIDE SEQUENCE</scope>
</reference>
<dbReference type="Gene3D" id="3.90.550.10">
    <property type="entry name" value="Spore Coat Polysaccharide Biosynthesis Protein SpsA, Chain A"/>
    <property type="match status" value="1"/>
</dbReference>
<accession>A0A0D3KS48</accession>
<comment type="pathway">
    <text evidence="3">Protein modification; protein glycosylation.</text>
</comment>
<keyword evidence="12" id="KW-0472">Membrane</keyword>
<dbReference type="eggNOG" id="KOG1413">
    <property type="taxonomic scope" value="Eukaryota"/>
</dbReference>
<keyword evidence="5" id="KW-0328">Glycosyltransferase</keyword>
<dbReference type="RefSeq" id="XP_005791012.1">
    <property type="nucleotide sequence ID" value="XM_005790955.1"/>
</dbReference>
<dbReference type="AlphaFoldDB" id="A0A0D3KS48"/>
<dbReference type="InterPro" id="IPR052261">
    <property type="entry name" value="Glycosyltransferase_13"/>
</dbReference>
<keyword evidence="9" id="KW-0735">Signal-anchor</keyword>
<dbReference type="HOGENOM" id="CLU_504775_0_0_1"/>
<comment type="catalytic activity">
    <reaction evidence="16">
        <text>N(4)-(alpha-D-Man-(1-&gt;3)-[alpha-D-Man-(1-&gt;3)-[alpha-D-Man-(1-&gt;6)]-alpha-D-Man-(1-&gt;6)]-beta-D-Man-(1-&gt;4)-beta-D-GlcNAc-(1-&gt;4)-beta-D-GlcNAc)-L-asparaginyl-[protein] (N-glucan mannose isomer 5A1,2) + UDP-N-acetyl-alpha-D-glucosamine = N(4)-{beta-D-GlcNAc-(1-&gt;2)-alpha-D-Man-(1-&gt;3)-[alpha-D-Man-(1-&gt;3)-[alpha-D-Man-(1-&gt;6)]-alpha-D-Man-(1-&gt;6)]-beta-D-Man-(1-&gt;4)-beta-D-GlcNAc-(1-&gt;4)-beta-D-GlcNAc}-L-asparaginyl-[protein] + UDP + H(+)</text>
        <dbReference type="Rhea" id="RHEA:11456"/>
        <dbReference type="Rhea" id="RHEA-COMP:14367"/>
        <dbReference type="Rhea" id="RHEA-COMP:14368"/>
        <dbReference type="ChEBI" id="CHEBI:15378"/>
        <dbReference type="ChEBI" id="CHEBI:57705"/>
        <dbReference type="ChEBI" id="CHEBI:58223"/>
        <dbReference type="ChEBI" id="CHEBI:59087"/>
        <dbReference type="ChEBI" id="CHEBI:60625"/>
        <dbReference type="EC" id="2.4.1.101"/>
    </reaction>
</comment>
<dbReference type="PaxDb" id="2903-EOD38583"/>
<dbReference type="GO" id="GO:0046872">
    <property type="term" value="F:metal ion binding"/>
    <property type="evidence" value="ECO:0007669"/>
    <property type="project" value="UniProtKB-KW"/>
</dbReference>
<keyword evidence="10" id="KW-1133">Transmembrane helix</keyword>
<organism evidence="19 20">
    <name type="scientific">Emiliania huxleyi (strain CCMP1516)</name>
    <dbReference type="NCBI Taxonomy" id="280463"/>
    <lineage>
        <taxon>Eukaryota</taxon>
        <taxon>Haptista</taxon>
        <taxon>Haptophyta</taxon>
        <taxon>Prymnesiophyceae</taxon>
        <taxon>Isochrysidales</taxon>
        <taxon>Noelaerhabdaceae</taxon>
        <taxon>Emiliania</taxon>
    </lineage>
</organism>
<evidence type="ECO:0000256" key="17">
    <source>
        <dbReference type="SAM" id="Coils"/>
    </source>
</evidence>
<evidence type="ECO:0000256" key="14">
    <source>
        <dbReference type="ARBA" id="ARBA00038949"/>
    </source>
</evidence>
<name>A0A0D3KS48_EMIH1</name>
<evidence type="ECO:0000313" key="20">
    <source>
        <dbReference type="Proteomes" id="UP000013827"/>
    </source>
</evidence>
<dbReference type="GO" id="GO:0000139">
    <property type="term" value="C:Golgi membrane"/>
    <property type="evidence" value="ECO:0007669"/>
    <property type="project" value="UniProtKB-SubCell"/>
</dbReference>
<protein>
    <recommendedName>
        <fullName evidence="14">alpha-1,3-mannosyl-glycoprotein 2-beta-N-acetylglucosaminyltransferase</fullName>
        <ecNumber evidence="14">2.4.1.101</ecNumber>
    </recommendedName>
    <alternativeName>
        <fullName evidence="15">N-glycosyl-oligosaccharide-glycoprotein N-acetylglucosaminyltransferase I</fullName>
    </alternativeName>
</protein>
<comment type="similarity">
    <text evidence="4">Belongs to the glycosyltransferase 13 family.</text>
</comment>
<evidence type="ECO:0000256" key="13">
    <source>
        <dbReference type="ARBA" id="ARBA00023211"/>
    </source>
</evidence>
<dbReference type="EC" id="2.4.1.101" evidence="14"/>
<evidence type="ECO:0000256" key="10">
    <source>
        <dbReference type="ARBA" id="ARBA00022989"/>
    </source>
</evidence>
<dbReference type="InterPro" id="IPR004139">
    <property type="entry name" value="Glyco_trans_13"/>
</dbReference>
<dbReference type="GeneID" id="17283854"/>
<evidence type="ECO:0000256" key="2">
    <source>
        <dbReference type="ARBA" id="ARBA00004323"/>
    </source>
</evidence>
<dbReference type="InterPro" id="IPR029044">
    <property type="entry name" value="Nucleotide-diphossugar_trans"/>
</dbReference>
<dbReference type="EnsemblProtists" id="EOD38583">
    <property type="protein sequence ID" value="EOD38583"/>
    <property type="gene ID" value="EMIHUDRAFT_109270"/>
</dbReference>
<keyword evidence="20" id="KW-1185">Reference proteome</keyword>
<comment type="cofactor">
    <cofactor evidence="1">
        <name>Mn(2+)</name>
        <dbReference type="ChEBI" id="CHEBI:29035"/>
    </cofactor>
</comment>
<feature type="compositionally biased region" description="Low complexity" evidence="18">
    <location>
        <begin position="127"/>
        <end position="139"/>
    </location>
</feature>
<dbReference type="PANTHER" id="PTHR10468">
    <property type="entry name" value="PROTEIN O-LINKED-MANNOSE BETA-1,2-N-ACETYLGLUCOSAMINYLTRANSFERASE 1/ALPHA-1,3-MANNOSYL-GLYCOPROTEIN 2-BETA-N-ACETYLGLUCOSAMINYLTRANSFERASE"/>
    <property type="match status" value="1"/>
</dbReference>
<dbReference type="Pfam" id="PF03071">
    <property type="entry name" value="GNT-I"/>
    <property type="match status" value="1"/>
</dbReference>
<keyword evidence="17" id="KW-0175">Coiled coil</keyword>
<evidence type="ECO:0000313" key="19">
    <source>
        <dbReference type="EnsemblProtists" id="EOD38583"/>
    </source>
</evidence>
<evidence type="ECO:0000256" key="1">
    <source>
        <dbReference type="ARBA" id="ARBA00001936"/>
    </source>
</evidence>
<evidence type="ECO:0000256" key="16">
    <source>
        <dbReference type="ARBA" id="ARBA00049421"/>
    </source>
</evidence>
<keyword evidence="13" id="KW-0464">Manganese</keyword>
<evidence type="ECO:0000256" key="3">
    <source>
        <dbReference type="ARBA" id="ARBA00004922"/>
    </source>
</evidence>
<dbReference type="PANTHER" id="PTHR10468:SF0">
    <property type="entry name" value="ALPHA-1,3-MANNOSYL-GLYCOPROTEIN 2-BETA-N-ACETYLGLUCOSAMINYLTRANSFERASE"/>
    <property type="match status" value="1"/>
</dbReference>
<evidence type="ECO:0000256" key="11">
    <source>
        <dbReference type="ARBA" id="ARBA00023034"/>
    </source>
</evidence>
<feature type="region of interest" description="Disordered" evidence="18">
    <location>
        <begin position="117"/>
        <end position="152"/>
    </location>
</feature>
<evidence type="ECO:0000256" key="18">
    <source>
        <dbReference type="SAM" id="MobiDB-lite"/>
    </source>
</evidence>
<sequence length="540" mass="58837">MRERAARRRPRRCSPLLLLVLLVMAATICYTYLILLRLRRQPQGNETAEADAAAAAARAADAKATAAIADAKARSAAEAAEAALTKDVEAFEQQHAEWVEGAANKHAAADDGVARAKRRRQAKAEQRALAAAETSGAAARPEEDQADGCSSDPAVGCMASPAVVIMSHDRADMLSRSLGLVCPMRMARHFAVYVSEDAGRAEIAAAAKAAACVRDVLRYHQPPKQRFQPAFAGSRLERDASSAWLLRRDRTLWCVSAWNDQGYPHVAARSEAIGLGWMVTGDTWNDELAPHWPEAATTGRGEWDHWMRLSSTSRGRECLRPEALFAPPAHITAWREASDFWSTPVAGQGKLQAGGGSFRRETYRSLATPLGLWKETTTARAVESPPVAAESLLTTAESALVWSFSANSSRTKPRVGATLVLADRRKCPWLPPQHAFRAAHAWREARELEWVMSCEALARHFPCEAGCGHQVGDELPAYVHDSALDTYQQCLVSDIAFSTCEAAFSKTTRLCRCVPEKGKSGLARLTANRSKSLATTTRQK</sequence>
<evidence type="ECO:0000256" key="8">
    <source>
        <dbReference type="ARBA" id="ARBA00022723"/>
    </source>
</evidence>
<evidence type="ECO:0000256" key="7">
    <source>
        <dbReference type="ARBA" id="ARBA00022692"/>
    </source>
</evidence>
<evidence type="ECO:0000256" key="6">
    <source>
        <dbReference type="ARBA" id="ARBA00022679"/>
    </source>
</evidence>
<evidence type="ECO:0000256" key="12">
    <source>
        <dbReference type="ARBA" id="ARBA00023136"/>
    </source>
</evidence>
<keyword evidence="7" id="KW-0812">Transmembrane</keyword>
<comment type="subcellular location">
    <subcellularLocation>
        <location evidence="2">Golgi apparatus membrane</location>
        <topology evidence="2">Single-pass type II membrane protein</topology>
    </subcellularLocation>
</comment>
<keyword evidence="11" id="KW-0333">Golgi apparatus</keyword>
<feature type="coiled-coil region" evidence="17">
    <location>
        <begin position="45"/>
        <end position="94"/>
    </location>
</feature>